<proteinExistence type="predicted"/>
<evidence type="ECO:0000313" key="2">
    <source>
        <dbReference type="EMBL" id="CAB4178006.1"/>
    </source>
</evidence>
<keyword evidence="1" id="KW-0812">Transmembrane</keyword>
<name>A0A6J5Q6M1_9CAUD</name>
<gene>
    <name evidence="2" type="ORF">UFOVP1004_48</name>
</gene>
<dbReference type="EMBL" id="LR796964">
    <property type="protein sequence ID" value="CAB4178006.1"/>
    <property type="molecule type" value="Genomic_DNA"/>
</dbReference>
<evidence type="ECO:0000256" key="1">
    <source>
        <dbReference type="SAM" id="Phobius"/>
    </source>
</evidence>
<accession>A0A6J5Q6M1</accession>
<sequence>MDGCLYQVLSLFLFFMAILTLSVPAMSAGLAVLGVWMFVRGYRRARR</sequence>
<organism evidence="2">
    <name type="scientific">uncultured Caudovirales phage</name>
    <dbReference type="NCBI Taxonomy" id="2100421"/>
    <lineage>
        <taxon>Viruses</taxon>
        <taxon>Duplodnaviria</taxon>
        <taxon>Heunggongvirae</taxon>
        <taxon>Uroviricota</taxon>
        <taxon>Caudoviricetes</taxon>
        <taxon>Peduoviridae</taxon>
        <taxon>Maltschvirus</taxon>
        <taxon>Maltschvirus maltsch</taxon>
    </lineage>
</organism>
<protein>
    <submittedName>
        <fullName evidence="2">Uncharacterized protein</fullName>
    </submittedName>
</protein>
<feature type="transmembrane region" description="Helical" evidence="1">
    <location>
        <begin position="12"/>
        <end position="39"/>
    </location>
</feature>
<keyword evidence="1" id="KW-1133">Transmembrane helix</keyword>
<reference evidence="2" key="1">
    <citation type="submission" date="2020-05" db="EMBL/GenBank/DDBJ databases">
        <authorList>
            <person name="Chiriac C."/>
            <person name="Salcher M."/>
            <person name="Ghai R."/>
            <person name="Kavagutti S V."/>
        </authorList>
    </citation>
    <scope>NUCLEOTIDE SEQUENCE</scope>
</reference>
<keyword evidence="1" id="KW-0472">Membrane</keyword>